<dbReference type="Gene3D" id="1.20.58.1460">
    <property type="match status" value="1"/>
</dbReference>
<feature type="domain" description="Transcriptional repressor PaaX-like C-terminal" evidence="1">
    <location>
        <begin position="180"/>
        <end position="259"/>
    </location>
</feature>
<dbReference type="InterPro" id="IPR036388">
    <property type="entry name" value="WH-like_DNA-bd_sf"/>
</dbReference>
<protein>
    <submittedName>
        <fullName evidence="3">Transcriptional regulator, PaaX family</fullName>
    </submittedName>
</protein>
<dbReference type="AlphaFoldDB" id="A0A1H1BQ49"/>
<evidence type="ECO:0000259" key="1">
    <source>
        <dbReference type="Pfam" id="PF08223"/>
    </source>
</evidence>
<sequence>MAEGVISTRALIEAMLREDATIDGGELYAVAEALDMSDQQVRLAIKRLISEGRFTVTGRGRGAVLTATDATRAGIEPDRAHIRLAYAQDRGDAPWDGVWHLAGFAVPESEREARTVLRDAILALGGAPVQGGLYACAHAWEKRLRVAAGTAGADTYLTTLTSTDLTVGGDRGAAAARRLWPLDRLADGHRRLADRASRTLTRTPAAPHAERLALSIGLVAEFTRAHEPDPLLPPELLPEDWIGARARALAEQAWTALAAAEPESPVRLLRWFDAPLQPH</sequence>
<dbReference type="EMBL" id="FNLF01000002">
    <property type="protein sequence ID" value="SDQ54082.1"/>
    <property type="molecule type" value="Genomic_DNA"/>
</dbReference>
<evidence type="ECO:0000313" key="4">
    <source>
        <dbReference type="Proteomes" id="UP000183053"/>
    </source>
</evidence>
<dbReference type="InterPro" id="IPR048846">
    <property type="entry name" value="PaaX-like_central"/>
</dbReference>
<reference evidence="4" key="1">
    <citation type="submission" date="2016-10" db="EMBL/GenBank/DDBJ databases">
        <authorList>
            <person name="Varghese N."/>
            <person name="Submissions S."/>
        </authorList>
    </citation>
    <scope>NUCLEOTIDE SEQUENCE [LARGE SCALE GENOMIC DNA]</scope>
    <source>
        <strain evidence="4">DSM 44142</strain>
    </source>
</reference>
<proteinExistence type="predicted"/>
<dbReference type="PANTHER" id="PTHR30319:SF1">
    <property type="entry name" value="TRANSCRIPTIONAL REPRESSOR PAAX"/>
    <property type="match status" value="1"/>
</dbReference>
<dbReference type="Pfam" id="PF20803">
    <property type="entry name" value="PaaX_M"/>
    <property type="match status" value="1"/>
</dbReference>
<accession>A0A1H1BQ49</accession>
<dbReference type="InterPro" id="IPR011965">
    <property type="entry name" value="PaaX_trns_reg"/>
</dbReference>
<name>A0A1H1BQ49_9ACTN</name>
<evidence type="ECO:0000259" key="2">
    <source>
        <dbReference type="Pfam" id="PF20803"/>
    </source>
</evidence>
<dbReference type="PIRSF" id="PIRSF020623">
    <property type="entry name" value="PaaX"/>
    <property type="match status" value="1"/>
</dbReference>
<dbReference type="OrthoDB" id="2270427at2"/>
<dbReference type="Pfam" id="PF08223">
    <property type="entry name" value="PaaX_C"/>
    <property type="match status" value="1"/>
</dbReference>
<dbReference type="InterPro" id="IPR013225">
    <property type="entry name" value="PaaX_C"/>
</dbReference>
<organism evidence="3 4">
    <name type="scientific">Tsukamurella pulmonis</name>
    <dbReference type="NCBI Taxonomy" id="47312"/>
    <lineage>
        <taxon>Bacteria</taxon>
        <taxon>Bacillati</taxon>
        <taxon>Actinomycetota</taxon>
        <taxon>Actinomycetes</taxon>
        <taxon>Mycobacteriales</taxon>
        <taxon>Tsukamurellaceae</taxon>
        <taxon>Tsukamurella</taxon>
    </lineage>
</organism>
<keyword evidence="4" id="KW-1185">Reference proteome</keyword>
<dbReference type="PANTHER" id="PTHR30319">
    <property type="entry name" value="PHENYLACETIC ACID REGULATOR-RELATED TRANSCRIPTIONAL REPRESSOR"/>
    <property type="match status" value="1"/>
</dbReference>
<gene>
    <name evidence="3" type="ORF">SAMN04489765_0801</name>
</gene>
<dbReference type="Gene3D" id="3.30.70.2650">
    <property type="match status" value="1"/>
</dbReference>
<evidence type="ECO:0000313" key="3">
    <source>
        <dbReference type="EMBL" id="SDQ54082.1"/>
    </source>
</evidence>
<dbReference type="Gene3D" id="1.10.10.10">
    <property type="entry name" value="Winged helix-like DNA-binding domain superfamily/Winged helix DNA-binding domain"/>
    <property type="match status" value="1"/>
</dbReference>
<dbReference type="Proteomes" id="UP000183053">
    <property type="component" value="Unassembled WGS sequence"/>
</dbReference>
<dbReference type="GO" id="GO:0006351">
    <property type="term" value="P:DNA-templated transcription"/>
    <property type="evidence" value="ECO:0007669"/>
    <property type="project" value="InterPro"/>
</dbReference>
<feature type="domain" description="Transcriptional repressor PaaX-like central Cas2-like" evidence="2">
    <location>
        <begin position="93"/>
        <end position="166"/>
    </location>
</feature>
<dbReference type="STRING" id="47312.SAMN04489765_0801"/>